<evidence type="ECO:0000256" key="4">
    <source>
        <dbReference type="ARBA" id="ARBA00022777"/>
    </source>
</evidence>
<dbReference type="PROSITE" id="PS51374">
    <property type="entry name" value="NDPK_LIKE"/>
    <property type="match status" value="3"/>
</dbReference>
<keyword evidence="3" id="KW-0547">Nucleotide-binding</keyword>
<dbReference type="PANTHER" id="PTHR46161:SF3">
    <property type="entry name" value="NUCLEOSIDE DIPHOSPHATE KINASE DDB_G0292928-RELATED"/>
    <property type="match status" value="1"/>
</dbReference>
<keyword evidence="2" id="KW-0808">Transferase</keyword>
<accession>A0ABY6K315</accession>
<feature type="domain" description="Nucleoside diphosphate kinase-like" evidence="8">
    <location>
        <begin position="280"/>
        <end position="417"/>
    </location>
</feature>
<keyword evidence="4" id="KW-0418">Kinase</keyword>
<dbReference type="PANTHER" id="PTHR46161">
    <property type="entry name" value="NUCLEOSIDE DIPHOSPHATE KINASE"/>
    <property type="match status" value="1"/>
</dbReference>
<keyword evidence="5" id="KW-0067">ATP-binding</keyword>
<reference evidence="9 10" key="1">
    <citation type="submission" date="2022-01" db="EMBL/GenBank/DDBJ databases">
        <title>A chromosomal length assembly of Cordylochernes scorpioides.</title>
        <authorList>
            <person name="Zeh D."/>
            <person name="Zeh J."/>
        </authorList>
    </citation>
    <scope>NUCLEOTIDE SEQUENCE [LARGE SCALE GENOMIC DNA]</scope>
    <source>
        <strain evidence="9">IN4F17</strain>
        <tissue evidence="9">Whole Body</tissue>
    </source>
</reference>
<dbReference type="InterPro" id="IPR034907">
    <property type="entry name" value="NDK-like_dom"/>
</dbReference>
<evidence type="ECO:0000256" key="7">
    <source>
        <dbReference type="RuleBase" id="RU004011"/>
    </source>
</evidence>
<evidence type="ECO:0000259" key="8">
    <source>
        <dbReference type="SMART" id="SM00562"/>
    </source>
</evidence>
<evidence type="ECO:0000313" key="10">
    <source>
        <dbReference type="Proteomes" id="UP001235939"/>
    </source>
</evidence>
<evidence type="ECO:0000256" key="1">
    <source>
        <dbReference type="ARBA" id="ARBA00008142"/>
    </source>
</evidence>
<feature type="domain" description="Nucleoside diphosphate kinase-like" evidence="8">
    <location>
        <begin position="142"/>
        <end position="279"/>
    </location>
</feature>
<evidence type="ECO:0000256" key="3">
    <source>
        <dbReference type="ARBA" id="ARBA00022741"/>
    </source>
</evidence>
<evidence type="ECO:0000256" key="6">
    <source>
        <dbReference type="PROSITE-ProRule" id="PRU00706"/>
    </source>
</evidence>
<feature type="domain" description="Nucleoside diphosphate kinase-like" evidence="8">
    <location>
        <begin position="1"/>
        <end position="139"/>
    </location>
</feature>
<dbReference type="PRINTS" id="PR01243">
    <property type="entry name" value="NUCDPKINASE"/>
</dbReference>
<proteinExistence type="inferred from homology"/>
<dbReference type="EMBL" id="CP092864">
    <property type="protein sequence ID" value="UYV62950.1"/>
    <property type="molecule type" value="Genomic_DNA"/>
</dbReference>
<comment type="caution">
    <text evidence="6">Lacks conserved residue(s) required for the propagation of feature annotation.</text>
</comment>
<dbReference type="SMART" id="SM00562">
    <property type="entry name" value="NDK"/>
    <property type="match status" value="3"/>
</dbReference>
<comment type="similarity">
    <text evidence="1 6 7">Belongs to the NDK family.</text>
</comment>
<dbReference type="InterPro" id="IPR036850">
    <property type="entry name" value="NDK-like_dom_sf"/>
</dbReference>
<sequence length="593" mass="68219">MEKTLAIIKPDALIHSKKIINIIKRNGFSILNSNLIILSKQQAEEFYKEHKNKKFFPQLVAHLCSDFIIVMVLWRKDAIASFNKLLGFSHPDWARRNDPTSLRAQFGKNTIENALHGSADTEHAAEEINYFFSEIASQPKKIEKTLAIIKPDIIKHAREIEEIIKDEGFRIIQKHKLKLTERLACAFYQEQKDDPHFEELVDFMCSGPIEVLILERQDAVKHWKRITHTTELLISRDPSPYCIRTLFATEKAREAIHASVSEEKAQEEIQFFFEQEGPASEKTLLIIKPEANKYADEIEFKILVEKFIIIDKKTKIIEKRNARKLCIDHKDESYHRMMITQFCSGPSTILLLERAQAVEILRKLVGPWNPKIAKQNSPESLRAIYGRELYINGVYAPENSDQASRDIMLFFTGSLVDYVEIPLILEQILAIIKPPGFHQREDIIDIFIKEGLAVLEKGIFNLSEDEARLLCGKIDPIPNASDFIGGLIEAFVLGGINTLENAKKIEKNMNKKIIYISQNYKRAQEERRFLFPSLFSESYLDSSKHMEYLNSRVNQPLAIGLADTFAKKPEYPPSHLADYLKKKNPSLVKQAEL</sequence>
<dbReference type="CDD" id="cd22970">
    <property type="entry name" value="DD_NDKH5-like"/>
    <property type="match status" value="1"/>
</dbReference>
<name>A0ABY6K315_9ARAC</name>
<evidence type="ECO:0000256" key="5">
    <source>
        <dbReference type="ARBA" id="ARBA00022840"/>
    </source>
</evidence>
<dbReference type="Pfam" id="PF00334">
    <property type="entry name" value="NDK"/>
    <property type="match status" value="3"/>
</dbReference>
<protein>
    <submittedName>
        <fullName evidence="9">NME8</fullName>
    </submittedName>
</protein>
<dbReference type="SUPFAM" id="SSF54919">
    <property type="entry name" value="Nucleoside diphosphate kinase, NDK"/>
    <property type="match status" value="4"/>
</dbReference>
<organism evidence="9 10">
    <name type="scientific">Cordylochernes scorpioides</name>
    <dbReference type="NCBI Taxonomy" id="51811"/>
    <lineage>
        <taxon>Eukaryota</taxon>
        <taxon>Metazoa</taxon>
        <taxon>Ecdysozoa</taxon>
        <taxon>Arthropoda</taxon>
        <taxon>Chelicerata</taxon>
        <taxon>Arachnida</taxon>
        <taxon>Pseudoscorpiones</taxon>
        <taxon>Cheliferoidea</taxon>
        <taxon>Chernetidae</taxon>
        <taxon>Cordylochernes</taxon>
    </lineage>
</organism>
<dbReference type="Gene3D" id="3.30.70.141">
    <property type="entry name" value="Nucleoside diphosphate kinase-like domain"/>
    <property type="match status" value="3"/>
</dbReference>
<evidence type="ECO:0000256" key="2">
    <source>
        <dbReference type="ARBA" id="ARBA00022679"/>
    </source>
</evidence>
<keyword evidence="10" id="KW-1185">Reference proteome</keyword>
<dbReference type="Proteomes" id="UP001235939">
    <property type="component" value="Chromosome 02"/>
</dbReference>
<evidence type="ECO:0000313" key="9">
    <source>
        <dbReference type="EMBL" id="UYV62950.1"/>
    </source>
</evidence>
<gene>
    <name evidence="9" type="ORF">LAZ67_2002589</name>
</gene>
<dbReference type="InterPro" id="IPR001564">
    <property type="entry name" value="Nucleoside_diP_kinase"/>
</dbReference>